<sequence>MPAHAIIEPLGIPDGDVDADGVHEVVTPAAEADDGPRVLHGDLEPRPSSLVFSKIAVWSERPVPVAPELQPPDEVVVMVAAHVRQHLPMEVELLLCASMHQGTFHTFAIVVVFKQHRADTPGRPYTHSAYSGVTASTGTMASFIPSMASSSTPRPYLHTLKCQDH</sequence>
<protein>
    <submittedName>
        <fullName evidence="1">Uncharacterized protein</fullName>
    </submittedName>
</protein>
<dbReference type="HOGENOM" id="CLU_1613396_0_0_1"/>
<name>A0A0D9ZHF0_9ORYZ</name>
<reference evidence="1" key="1">
    <citation type="submission" date="2015-04" db="UniProtKB">
        <authorList>
            <consortium name="EnsemblPlants"/>
        </authorList>
    </citation>
    <scope>IDENTIFICATION</scope>
</reference>
<evidence type="ECO:0000313" key="1">
    <source>
        <dbReference type="EnsemblPlants" id="OGLUM04G03310.1"/>
    </source>
</evidence>
<accession>A0A0D9ZHF0</accession>
<evidence type="ECO:0000313" key="2">
    <source>
        <dbReference type="Proteomes" id="UP000026961"/>
    </source>
</evidence>
<dbReference type="AlphaFoldDB" id="A0A0D9ZHF0"/>
<organism evidence="1">
    <name type="scientific">Oryza glumipatula</name>
    <dbReference type="NCBI Taxonomy" id="40148"/>
    <lineage>
        <taxon>Eukaryota</taxon>
        <taxon>Viridiplantae</taxon>
        <taxon>Streptophyta</taxon>
        <taxon>Embryophyta</taxon>
        <taxon>Tracheophyta</taxon>
        <taxon>Spermatophyta</taxon>
        <taxon>Magnoliopsida</taxon>
        <taxon>Liliopsida</taxon>
        <taxon>Poales</taxon>
        <taxon>Poaceae</taxon>
        <taxon>BOP clade</taxon>
        <taxon>Oryzoideae</taxon>
        <taxon>Oryzeae</taxon>
        <taxon>Oryzinae</taxon>
        <taxon>Oryza</taxon>
    </lineage>
</organism>
<keyword evidence="2" id="KW-1185">Reference proteome</keyword>
<reference evidence="1" key="2">
    <citation type="submission" date="2018-05" db="EMBL/GenBank/DDBJ databases">
        <title>OgluRS3 (Oryza glumaepatula Reference Sequence Version 3).</title>
        <authorList>
            <person name="Zhang J."/>
            <person name="Kudrna D."/>
            <person name="Lee S."/>
            <person name="Talag J."/>
            <person name="Welchert J."/>
            <person name="Wing R.A."/>
        </authorList>
    </citation>
    <scope>NUCLEOTIDE SEQUENCE [LARGE SCALE GENOMIC DNA]</scope>
</reference>
<dbReference type="Proteomes" id="UP000026961">
    <property type="component" value="Chromosome 4"/>
</dbReference>
<dbReference type="EnsemblPlants" id="OGLUM04G03310.1">
    <property type="protein sequence ID" value="OGLUM04G03310.1"/>
    <property type="gene ID" value="OGLUM04G03310"/>
</dbReference>
<dbReference type="Gramene" id="OGLUM04G03310.1">
    <property type="protein sequence ID" value="OGLUM04G03310.1"/>
    <property type="gene ID" value="OGLUM04G03310"/>
</dbReference>
<proteinExistence type="predicted"/>